<dbReference type="InterPro" id="IPR003594">
    <property type="entry name" value="HATPase_dom"/>
</dbReference>
<dbReference type="SUPFAM" id="SSF47384">
    <property type="entry name" value="Homodimeric domain of signal transducing histidine kinase"/>
    <property type="match status" value="1"/>
</dbReference>
<organism evidence="16 17">
    <name type="scientific">Mangrovibacillus cuniculi</name>
    <dbReference type="NCBI Taxonomy" id="2593652"/>
    <lineage>
        <taxon>Bacteria</taxon>
        <taxon>Bacillati</taxon>
        <taxon>Bacillota</taxon>
        <taxon>Bacilli</taxon>
        <taxon>Bacillales</taxon>
        <taxon>Bacillaceae</taxon>
        <taxon>Mangrovibacillus</taxon>
    </lineage>
</organism>
<dbReference type="GO" id="GO:0000155">
    <property type="term" value="F:phosphorelay sensor kinase activity"/>
    <property type="evidence" value="ECO:0007669"/>
    <property type="project" value="InterPro"/>
</dbReference>
<dbReference type="Proteomes" id="UP000593626">
    <property type="component" value="Chromosome"/>
</dbReference>
<evidence type="ECO:0000256" key="4">
    <source>
        <dbReference type="ARBA" id="ARBA00022475"/>
    </source>
</evidence>
<dbReference type="GO" id="GO:0005524">
    <property type="term" value="F:ATP binding"/>
    <property type="evidence" value="ECO:0007669"/>
    <property type="project" value="UniProtKB-KW"/>
</dbReference>
<name>A0A7S8C9K5_9BACI</name>
<keyword evidence="9 16" id="KW-0418">Kinase</keyword>
<keyword evidence="7 14" id="KW-0812">Transmembrane</keyword>
<feature type="transmembrane region" description="Helical" evidence="14">
    <location>
        <begin position="167"/>
        <end position="186"/>
    </location>
</feature>
<evidence type="ECO:0000256" key="11">
    <source>
        <dbReference type="ARBA" id="ARBA00022989"/>
    </source>
</evidence>
<reference evidence="16 17" key="1">
    <citation type="submission" date="2019-07" db="EMBL/GenBank/DDBJ databases">
        <title>Genome sequence of 2 isolates from Red Sea Mangroves.</title>
        <authorList>
            <person name="Sefrji F."/>
            <person name="Michoud G."/>
            <person name="Merlino G."/>
            <person name="Daffonchio D."/>
        </authorList>
    </citation>
    <scope>NUCLEOTIDE SEQUENCE [LARGE SCALE GENOMIC DNA]</scope>
    <source>
        <strain evidence="16 17">R1DC41</strain>
    </source>
</reference>
<dbReference type="SMART" id="SM00387">
    <property type="entry name" value="HATPase_c"/>
    <property type="match status" value="1"/>
</dbReference>
<evidence type="ECO:0000256" key="5">
    <source>
        <dbReference type="ARBA" id="ARBA00022553"/>
    </source>
</evidence>
<evidence type="ECO:0000256" key="13">
    <source>
        <dbReference type="ARBA" id="ARBA00023136"/>
    </source>
</evidence>
<keyword evidence="10" id="KW-0067">ATP-binding</keyword>
<evidence type="ECO:0000256" key="6">
    <source>
        <dbReference type="ARBA" id="ARBA00022679"/>
    </source>
</evidence>
<feature type="transmembrane region" description="Helical" evidence="14">
    <location>
        <begin position="103"/>
        <end position="121"/>
    </location>
</feature>
<dbReference type="KEGG" id="mcui:G8O30_02695"/>
<dbReference type="EMBL" id="CP049742">
    <property type="protein sequence ID" value="QPC45940.1"/>
    <property type="molecule type" value="Genomic_DNA"/>
</dbReference>
<keyword evidence="13 14" id="KW-0472">Membrane</keyword>
<dbReference type="PRINTS" id="PR00344">
    <property type="entry name" value="BCTRLSENSOR"/>
</dbReference>
<dbReference type="PANTHER" id="PTHR43065:SF46">
    <property type="entry name" value="C4-DICARBOXYLATE TRANSPORT SENSOR PROTEIN DCTB"/>
    <property type="match status" value="1"/>
</dbReference>
<dbReference type="InterPro" id="IPR011620">
    <property type="entry name" value="Sig_transdc_His_kinase_LytS_TM"/>
</dbReference>
<dbReference type="EC" id="2.7.13.3" evidence="3"/>
<dbReference type="InterPro" id="IPR003661">
    <property type="entry name" value="HisK_dim/P_dom"/>
</dbReference>
<dbReference type="InterPro" id="IPR036890">
    <property type="entry name" value="HATPase_C_sf"/>
</dbReference>
<gene>
    <name evidence="16" type="ORF">G8O30_02695</name>
</gene>
<keyword evidence="11 14" id="KW-1133">Transmembrane helix</keyword>
<dbReference type="Pfam" id="PF07694">
    <property type="entry name" value="5TM-5TMR_LYT"/>
    <property type="match status" value="1"/>
</dbReference>
<dbReference type="PANTHER" id="PTHR43065">
    <property type="entry name" value="SENSOR HISTIDINE KINASE"/>
    <property type="match status" value="1"/>
</dbReference>
<feature type="transmembrane region" description="Helical" evidence="14">
    <location>
        <begin position="7"/>
        <end position="26"/>
    </location>
</feature>
<dbReference type="RefSeq" id="WP_239673461.1">
    <property type="nucleotide sequence ID" value="NZ_CP049742.1"/>
</dbReference>
<dbReference type="Gene3D" id="3.30.565.10">
    <property type="entry name" value="Histidine kinase-like ATPase, C-terminal domain"/>
    <property type="match status" value="1"/>
</dbReference>
<accession>A0A7S8C9K5</accession>
<dbReference type="SMART" id="SM00388">
    <property type="entry name" value="HisKA"/>
    <property type="match status" value="1"/>
</dbReference>
<keyword evidence="6" id="KW-0808">Transferase</keyword>
<evidence type="ECO:0000313" key="17">
    <source>
        <dbReference type="Proteomes" id="UP000593626"/>
    </source>
</evidence>
<keyword evidence="8" id="KW-0547">Nucleotide-binding</keyword>
<evidence type="ECO:0000256" key="12">
    <source>
        <dbReference type="ARBA" id="ARBA00023012"/>
    </source>
</evidence>
<dbReference type="Gene3D" id="1.10.287.130">
    <property type="match status" value="1"/>
</dbReference>
<dbReference type="GO" id="GO:0071555">
    <property type="term" value="P:cell wall organization"/>
    <property type="evidence" value="ECO:0007669"/>
    <property type="project" value="InterPro"/>
</dbReference>
<evidence type="ECO:0000256" key="7">
    <source>
        <dbReference type="ARBA" id="ARBA00022692"/>
    </source>
</evidence>
<keyword evidence="5" id="KW-0597">Phosphoprotein</keyword>
<dbReference type="CDD" id="cd00082">
    <property type="entry name" value="HisKA"/>
    <property type="match status" value="1"/>
</dbReference>
<dbReference type="AlphaFoldDB" id="A0A7S8C9K5"/>
<evidence type="ECO:0000256" key="8">
    <source>
        <dbReference type="ARBA" id="ARBA00022741"/>
    </source>
</evidence>
<dbReference type="InterPro" id="IPR005467">
    <property type="entry name" value="His_kinase_dom"/>
</dbReference>
<evidence type="ECO:0000256" key="14">
    <source>
        <dbReference type="SAM" id="Phobius"/>
    </source>
</evidence>
<evidence type="ECO:0000259" key="15">
    <source>
        <dbReference type="PROSITE" id="PS50109"/>
    </source>
</evidence>
<evidence type="ECO:0000256" key="10">
    <source>
        <dbReference type="ARBA" id="ARBA00022840"/>
    </source>
</evidence>
<evidence type="ECO:0000313" key="16">
    <source>
        <dbReference type="EMBL" id="QPC45940.1"/>
    </source>
</evidence>
<dbReference type="SUPFAM" id="SSF55874">
    <property type="entry name" value="ATPase domain of HSP90 chaperone/DNA topoisomerase II/histidine kinase"/>
    <property type="match status" value="1"/>
</dbReference>
<evidence type="ECO:0000256" key="3">
    <source>
        <dbReference type="ARBA" id="ARBA00012438"/>
    </source>
</evidence>
<feature type="transmembrane region" description="Helical" evidence="14">
    <location>
        <begin position="76"/>
        <end position="97"/>
    </location>
</feature>
<dbReference type="Pfam" id="PF02518">
    <property type="entry name" value="HATPase_c"/>
    <property type="match status" value="1"/>
</dbReference>
<feature type="domain" description="Histidine kinase" evidence="15">
    <location>
        <begin position="210"/>
        <end position="415"/>
    </location>
</feature>
<dbReference type="GO" id="GO:0005886">
    <property type="term" value="C:plasma membrane"/>
    <property type="evidence" value="ECO:0007669"/>
    <property type="project" value="UniProtKB-SubCell"/>
</dbReference>
<feature type="transmembrane region" description="Helical" evidence="14">
    <location>
        <begin position="133"/>
        <end position="155"/>
    </location>
</feature>
<keyword evidence="17" id="KW-1185">Reference proteome</keyword>
<feature type="transmembrane region" description="Helical" evidence="14">
    <location>
        <begin position="38"/>
        <end position="56"/>
    </location>
</feature>
<keyword evidence="12" id="KW-0902">Two-component regulatory system</keyword>
<evidence type="ECO:0000256" key="1">
    <source>
        <dbReference type="ARBA" id="ARBA00000085"/>
    </source>
</evidence>
<dbReference type="InterPro" id="IPR004358">
    <property type="entry name" value="Sig_transdc_His_kin-like_C"/>
</dbReference>
<dbReference type="InterPro" id="IPR036097">
    <property type="entry name" value="HisK_dim/P_sf"/>
</dbReference>
<comment type="subcellular location">
    <subcellularLocation>
        <location evidence="2">Cell membrane</location>
        <topology evidence="2">Multi-pass membrane protein</topology>
    </subcellularLocation>
</comment>
<evidence type="ECO:0000256" key="9">
    <source>
        <dbReference type="ARBA" id="ARBA00022777"/>
    </source>
</evidence>
<evidence type="ECO:0000256" key="2">
    <source>
        <dbReference type="ARBA" id="ARBA00004651"/>
    </source>
</evidence>
<dbReference type="Pfam" id="PF00512">
    <property type="entry name" value="HisKA"/>
    <property type="match status" value="1"/>
</dbReference>
<protein>
    <recommendedName>
        <fullName evidence="3">histidine kinase</fullName>
        <ecNumber evidence="3">2.7.13.3</ecNumber>
    </recommendedName>
</protein>
<sequence length="422" mass="47531">MAFITEVMIMNILSIFASLFVFQIWLERSSHIRYAKTKAIFGFSAISILWCMVFPLDKFDSFILDLRQVPIIIGSLYGGPIVAVGLFLLTLIARYIFFGADGYLTFLLMYLLLTPILIYFSRKFLQLTLKRKIIRSTMVSLGFSLFILVIITLFNSSHLDANLLLKLVIFPPVSMGMIIYIVEIVLNNYHLRQELIKSEKLAVISHLAASISHEVRNPLTASRGFMQLLQQGYTSPEKMRTFLDIAIKELDRAEGIIQDYLTFAKPAEDKKEAINVSSEIKKIVEILQPLANMNSVELDFSLAPYMVFGERSKFKQCVINVAKNAIEAMPEGGKLSLHIERKGDYVYLNVSDTGVGMTKEQVDRLGEPFFTTREKGTGLGMMVVYSIVDSFGGKVKVKSEKGLGTTFTILLPMYKNAVEVIG</sequence>
<proteinExistence type="predicted"/>
<keyword evidence="4" id="KW-1003">Cell membrane</keyword>
<comment type="catalytic activity">
    <reaction evidence="1">
        <text>ATP + protein L-histidine = ADP + protein N-phospho-L-histidine.</text>
        <dbReference type="EC" id="2.7.13.3"/>
    </reaction>
</comment>
<dbReference type="PROSITE" id="PS50109">
    <property type="entry name" value="HIS_KIN"/>
    <property type="match status" value="1"/>
</dbReference>